<dbReference type="Proteomes" id="UP000561045">
    <property type="component" value="Unassembled WGS sequence"/>
</dbReference>
<gene>
    <name evidence="3" type="ORF">GGR36_003354</name>
</gene>
<reference evidence="3 4" key="1">
    <citation type="submission" date="2020-08" db="EMBL/GenBank/DDBJ databases">
        <title>Genomic Encyclopedia of Type Strains, Phase IV (KMG-IV): sequencing the most valuable type-strain genomes for metagenomic binning, comparative biology and taxonomic classification.</title>
        <authorList>
            <person name="Goeker M."/>
        </authorList>
    </citation>
    <scope>NUCLEOTIDE SEQUENCE [LARGE SCALE GENOMIC DNA]</scope>
    <source>
        <strain evidence="3 4">DSM 106739</strain>
    </source>
</reference>
<comment type="similarity">
    <text evidence="1">Belongs to the PhzF family.</text>
</comment>
<feature type="active site" evidence="2">
    <location>
        <position position="47"/>
    </location>
</feature>
<keyword evidence="4" id="KW-1185">Reference proteome</keyword>
<evidence type="ECO:0000313" key="3">
    <source>
        <dbReference type="EMBL" id="MBB4014008.1"/>
    </source>
</evidence>
<dbReference type="GO" id="GO:0005737">
    <property type="term" value="C:cytoplasm"/>
    <property type="evidence" value="ECO:0007669"/>
    <property type="project" value="TreeGrafter"/>
</dbReference>
<dbReference type="EMBL" id="JACIET010000002">
    <property type="protein sequence ID" value="MBB4014008.1"/>
    <property type="molecule type" value="Genomic_DNA"/>
</dbReference>
<protein>
    <submittedName>
        <fullName evidence="3">Trans-2,3-dihydro-3-hydroxyanthranilate isomerase</fullName>
        <ecNumber evidence="3">5.3.3.17</ecNumber>
    </submittedName>
</protein>
<proteinExistence type="inferred from homology"/>
<dbReference type="PIRSF" id="PIRSF016184">
    <property type="entry name" value="PhzC_PhzF"/>
    <property type="match status" value="1"/>
</dbReference>
<dbReference type="InterPro" id="IPR003719">
    <property type="entry name" value="Phenazine_PhzF-like"/>
</dbReference>
<dbReference type="GO" id="GO:0102943">
    <property type="term" value="F:trans-2,3-dihydro-3-hydroxy-anthranilate isomerase activity"/>
    <property type="evidence" value="ECO:0007669"/>
    <property type="project" value="UniProtKB-EC"/>
</dbReference>
<dbReference type="Pfam" id="PF02567">
    <property type="entry name" value="PhzC-PhzF"/>
    <property type="match status" value="1"/>
</dbReference>
<evidence type="ECO:0000256" key="1">
    <source>
        <dbReference type="ARBA" id="ARBA00008270"/>
    </source>
</evidence>
<evidence type="ECO:0000256" key="2">
    <source>
        <dbReference type="PIRSR" id="PIRSR016184-1"/>
    </source>
</evidence>
<dbReference type="NCBIfam" id="TIGR00654">
    <property type="entry name" value="PhzF_family"/>
    <property type="match status" value="1"/>
</dbReference>
<organism evidence="3 4">
    <name type="scientific">Niveibacterium umoris</name>
    <dbReference type="NCBI Taxonomy" id="1193620"/>
    <lineage>
        <taxon>Bacteria</taxon>
        <taxon>Pseudomonadati</taxon>
        <taxon>Pseudomonadota</taxon>
        <taxon>Betaproteobacteria</taxon>
        <taxon>Rhodocyclales</taxon>
        <taxon>Rhodocyclaceae</taxon>
        <taxon>Niveibacterium</taxon>
    </lineage>
</organism>
<keyword evidence="3" id="KW-0413">Isomerase</keyword>
<dbReference type="RefSeq" id="WP_183635912.1">
    <property type="nucleotide sequence ID" value="NZ_BAABLE010000005.1"/>
</dbReference>
<dbReference type="Gene3D" id="3.10.310.10">
    <property type="entry name" value="Diaminopimelate Epimerase, Chain A, domain 1"/>
    <property type="match status" value="2"/>
</dbReference>
<dbReference type="EC" id="5.3.3.17" evidence="3"/>
<dbReference type="PANTHER" id="PTHR13774:SF32">
    <property type="entry name" value="ANTISENSE-ENHANCING SEQUENCE 1"/>
    <property type="match status" value="1"/>
</dbReference>
<sequence length="298" mass="31112">MTSHPYWLADVFTRQAFAGNPLAVFPHGDLVDPAMMQAIASELNLSETVFVLPPDDPAHAARVRIFTPASELPFAGHPTIGTALLLASFAPHALPDGEHLLVLEEGVGPVPVRVTMQDGEALRAEFNTAQAPQFKPAPPDALIAQMLGLPDDAILPGSGVASCGVPFLCVPLRDRAQLARAVPNGSAMHQGLDGLASGVYLYCDDGQNPDLLHARMFARGLGIGEDPATGSAAAALGGLLASRDARDTAELRWQISQGEDMGRPSRIDLSASRQGGAIAAVRVGGQAVFIGEGRLITP</sequence>
<dbReference type="PANTHER" id="PTHR13774">
    <property type="entry name" value="PHENAZINE BIOSYNTHESIS PROTEIN"/>
    <property type="match status" value="1"/>
</dbReference>
<dbReference type="SUPFAM" id="SSF54506">
    <property type="entry name" value="Diaminopimelate epimerase-like"/>
    <property type="match status" value="1"/>
</dbReference>
<name>A0A840BR43_9RHOO</name>
<dbReference type="AlphaFoldDB" id="A0A840BR43"/>
<accession>A0A840BR43</accession>
<evidence type="ECO:0000313" key="4">
    <source>
        <dbReference type="Proteomes" id="UP000561045"/>
    </source>
</evidence>
<comment type="caution">
    <text evidence="3">The sequence shown here is derived from an EMBL/GenBank/DDBJ whole genome shotgun (WGS) entry which is preliminary data.</text>
</comment>